<dbReference type="InterPro" id="IPR011545">
    <property type="entry name" value="DEAD/DEAH_box_helicase_dom"/>
</dbReference>
<keyword evidence="3" id="KW-1185">Reference proteome</keyword>
<name>A0ABQ5VB22_9PROT</name>
<evidence type="ECO:0000313" key="3">
    <source>
        <dbReference type="Proteomes" id="UP001161391"/>
    </source>
</evidence>
<dbReference type="Proteomes" id="UP001161391">
    <property type="component" value="Unassembled WGS sequence"/>
</dbReference>
<dbReference type="PROSITE" id="PS51192">
    <property type="entry name" value="HELICASE_ATP_BIND_1"/>
    <property type="match status" value="1"/>
</dbReference>
<proteinExistence type="predicted"/>
<dbReference type="PANTHER" id="PTHR47396">
    <property type="entry name" value="TYPE I RESTRICTION ENZYME ECOKI R PROTEIN"/>
    <property type="match status" value="1"/>
</dbReference>
<dbReference type="InterPro" id="IPR014001">
    <property type="entry name" value="Helicase_ATP-bd"/>
</dbReference>
<dbReference type="Pfam" id="PF13307">
    <property type="entry name" value="Helicase_C_2"/>
    <property type="match status" value="1"/>
</dbReference>
<dbReference type="RefSeq" id="WP_284389751.1">
    <property type="nucleotide sequence ID" value="NZ_BSNK01000002.1"/>
</dbReference>
<sequence length="863" mass="95153">MAFKTRSKSSTVAPNPAAHLRGISNRKIPDVLPHQKVILEHYAQEAVDLPDVAIQLPTGGGKTLVGLLIADWRRVKDKERVLFLCPTRQLAAQVVEQAKDKYGISAINFSGRKAEFNAADEAAYRRGKAVAVAPYSALFNSNPFFTSPDLIVADDAHVAENYIASPWTLDLPSEHPAHAALIGVLRSTLTKRDIDRLEGNWEDRFAVNWVDKVPSPVVRRFHDQIHAVLQANIPSNDQRRFAWRAIEGHLSGCHIYLSSRSITIRPIIPPTWTHAPFNDAKQRVFMSATLGEGGDTERLTGRTKIVRLPSPDGFERDGVGRRFFMFPTLSLDDNEAADVRLRSQALATRSVVLTPSSLSGRNIEEEIKARLHGYEIFSSSDIETRKSDFAATARAVAVLPGRFDGIDFPGDDCRLLCIDGFPGAMNPQERFIMSKMSARALYSARLQIRVLQAIGRCTRALNDRAAVLVTGKGLVESLTDQRRWKFLKPELQAELEIGVEQSTDASADDFVENLELFLADSDEWQDVEDAIQEIRGEADQETPQYFADLSASVSEEVKYLKAVWNGDERKAAVAAAKVHSLLKHPELRGYRSLWHYLEGSAVDRLKAEDGDLVADEAKPMFLQAKNAAPSVSWLTDLAYRSNLAGKADETTKDDLDLASQVENIASNLEALGSTGQKFENAVAEIRRNLRSDDGSTFERGVEVLGGLLGWESGNSDADAAPDPWWIGATQLVVFEAYSEATSDRVFGTTKVRQVITHPTWLAEKLPHTASLQKTAIALTDAAHCDTGGPVHLGDTLLWTKRDFLAWSDTAIETLRGLREDFTNNGDFVWTTNAMQSVEDAGLTLQAVVSSLPLAKEAFIVTGS</sequence>
<evidence type="ECO:0000313" key="2">
    <source>
        <dbReference type="EMBL" id="GLQ23885.1"/>
    </source>
</evidence>
<comment type="caution">
    <text evidence="2">The sequence shown here is derived from an EMBL/GenBank/DDBJ whole genome shotgun (WGS) entry which is preliminary data.</text>
</comment>
<gene>
    <name evidence="2" type="ORF">GCM10007853_17590</name>
</gene>
<accession>A0ABQ5VB22</accession>
<evidence type="ECO:0000259" key="1">
    <source>
        <dbReference type="PROSITE" id="PS51192"/>
    </source>
</evidence>
<feature type="domain" description="Helicase ATP-binding" evidence="1">
    <location>
        <begin position="43"/>
        <end position="308"/>
    </location>
</feature>
<dbReference type="InterPro" id="IPR027417">
    <property type="entry name" value="P-loop_NTPase"/>
</dbReference>
<dbReference type="SUPFAM" id="SSF52540">
    <property type="entry name" value="P-loop containing nucleoside triphosphate hydrolases"/>
    <property type="match status" value="1"/>
</dbReference>
<dbReference type="InterPro" id="IPR050742">
    <property type="entry name" value="Helicase_Restrict-Modif_Enz"/>
</dbReference>
<dbReference type="SMART" id="SM00487">
    <property type="entry name" value="DEXDc"/>
    <property type="match status" value="1"/>
</dbReference>
<organism evidence="2 3">
    <name type="scientific">Algimonas ampicilliniresistens</name>
    <dbReference type="NCBI Taxonomy" id="1298735"/>
    <lineage>
        <taxon>Bacteria</taxon>
        <taxon>Pseudomonadati</taxon>
        <taxon>Pseudomonadota</taxon>
        <taxon>Alphaproteobacteria</taxon>
        <taxon>Maricaulales</taxon>
        <taxon>Robiginitomaculaceae</taxon>
        <taxon>Algimonas</taxon>
    </lineage>
</organism>
<dbReference type="InterPro" id="IPR006555">
    <property type="entry name" value="ATP-dep_Helicase_C"/>
</dbReference>
<dbReference type="Pfam" id="PF00270">
    <property type="entry name" value="DEAD"/>
    <property type="match status" value="1"/>
</dbReference>
<reference evidence="2" key="2">
    <citation type="submission" date="2023-01" db="EMBL/GenBank/DDBJ databases">
        <title>Draft genome sequence of Algimonas ampicilliniresistens strain NBRC 108219.</title>
        <authorList>
            <person name="Sun Q."/>
            <person name="Mori K."/>
        </authorList>
    </citation>
    <scope>NUCLEOTIDE SEQUENCE</scope>
    <source>
        <strain evidence="2">NBRC 108219</strain>
    </source>
</reference>
<dbReference type="EMBL" id="BSNK01000002">
    <property type="protein sequence ID" value="GLQ23885.1"/>
    <property type="molecule type" value="Genomic_DNA"/>
</dbReference>
<protein>
    <recommendedName>
        <fullName evidence="1">Helicase ATP-binding domain-containing protein</fullName>
    </recommendedName>
</protein>
<dbReference type="PANTHER" id="PTHR47396:SF1">
    <property type="entry name" value="ATP-DEPENDENT HELICASE IRC3-RELATED"/>
    <property type="match status" value="1"/>
</dbReference>
<dbReference type="Gene3D" id="3.40.50.300">
    <property type="entry name" value="P-loop containing nucleotide triphosphate hydrolases"/>
    <property type="match status" value="2"/>
</dbReference>
<reference evidence="2" key="1">
    <citation type="journal article" date="2014" name="Int. J. Syst. Evol. Microbiol.">
        <title>Complete genome of a new Firmicutes species belonging to the dominant human colonic microbiota ('Ruminococcus bicirculans') reveals two chromosomes and a selective capacity to utilize plant glucans.</title>
        <authorList>
            <consortium name="NISC Comparative Sequencing Program"/>
            <person name="Wegmann U."/>
            <person name="Louis P."/>
            <person name="Goesmann A."/>
            <person name="Henrissat B."/>
            <person name="Duncan S.H."/>
            <person name="Flint H.J."/>
        </authorList>
    </citation>
    <scope>NUCLEOTIDE SEQUENCE</scope>
    <source>
        <strain evidence="2">NBRC 108219</strain>
    </source>
</reference>